<evidence type="ECO:0000256" key="5">
    <source>
        <dbReference type="ARBA" id="ARBA00023159"/>
    </source>
</evidence>
<evidence type="ECO:0000256" key="2">
    <source>
        <dbReference type="ARBA" id="ARBA00022737"/>
    </source>
</evidence>
<dbReference type="PANTHER" id="PTHR32467">
    <property type="entry name" value="AP2-LIKE ETHYLENE-RESPONSIVE TRANSCRIPTION FACTOR"/>
    <property type="match status" value="1"/>
</dbReference>
<evidence type="ECO:0000256" key="9">
    <source>
        <dbReference type="SAM" id="MobiDB-lite"/>
    </source>
</evidence>
<dbReference type="InterPro" id="IPR001471">
    <property type="entry name" value="AP2/ERF_dom"/>
</dbReference>
<evidence type="ECO:0000256" key="8">
    <source>
        <dbReference type="ARBA" id="ARBA00037973"/>
    </source>
</evidence>
<keyword evidence="2" id="KW-0677">Repeat</keyword>
<feature type="region of interest" description="Disordered" evidence="9">
    <location>
        <begin position="41"/>
        <end position="69"/>
    </location>
</feature>
<dbReference type="SMART" id="SM00380">
    <property type="entry name" value="AP2"/>
    <property type="match status" value="2"/>
</dbReference>
<comment type="subcellular location">
    <subcellularLocation>
        <location evidence="1">Nucleus</location>
    </subcellularLocation>
</comment>
<dbReference type="Proteomes" id="UP000322667">
    <property type="component" value="Chromosome A12"/>
</dbReference>
<dbReference type="InterPro" id="IPR036955">
    <property type="entry name" value="AP2/ERF_dom_sf"/>
</dbReference>
<keyword evidence="5" id="KW-0010">Activator</keyword>
<dbReference type="FunFam" id="3.30.730.10:FF:000004">
    <property type="entry name" value="AP2-like ethylene-responsive transcription factor"/>
    <property type="match status" value="1"/>
</dbReference>
<keyword evidence="12" id="KW-1185">Reference proteome</keyword>
<dbReference type="InterPro" id="IPR016177">
    <property type="entry name" value="DNA-bd_dom_sf"/>
</dbReference>
<dbReference type="SUPFAM" id="SSF54171">
    <property type="entry name" value="DNA-binding domain"/>
    <property type="match status" value="2"/>
</dbReference>
<proteinExistence type="inferred from homology"/>
<evidence type="ECO:0000256" key="1">
    <source>
        <dbReference type="ARBA" id="ARBA00004123"/>
    </source>
</evidence>
<dbReference type="PRINTS" id="PR00367">
    <property type="entry name" value="ETHRSPELEMNT"/>
</dbReference>
<keyword evidence="4" id="KW-0238">DNA-binding</keyword>
<protein>
    <recommendedName>
        <fullName evidence="10">AP2/ERF domain-containing protein</fullName>
    </recommendedName>
</protein>
<dbReference type="AlphaFoldDB" id="A0A5D2MYJ0"/>
<feature type="domain" description="AP2/ERF" evidence="10">
    <location>
        <begin position="171"/>
        <end position="229"/>
    </location>
</feature>
<evidence type="ECO:0000313" key="12">
    <source>
        <dbReference type="Proteomes" id="UP000322667"/>
    </source>
</evidence>
<comment type="similarity">
    <text evidence="8">Belongs to the AP2/ERF transcription factor family. AP2 subfamily.</text>
</comment>
<feature type="compositionally biased region" description="Low complexity" evidence="9">
    <location>
        <begin position="47"/>
        <end position="58"/>
    </location>
</feature>
<accession>A0A5D2MYJ0</accession>
<keyword evidence="6" id="KW-0804">Transcription</keyword>
<dbReference type="EMBL" id="CM017621">
    <property type="protein sequence ID" value="TYH96640.1"/>
    <property type="molecule type" value="Genomic_DNA"/>
</dbReference>
<dbReference type="GO" id="GO:0005634">
    <property type="term" value="C:nucleus"/>
    <property type="evidence" value="ECO:0007669"/>
    <property type="project" value="UniProtKB-SubCell"/>
</dbReference>
<dbReference type="Gene3D" id="3.30.730.10">
    <property type="entry name" value="AP2/ERF domain"/>
    <property type="match status" value="2"/>
</dbReference>
<dbReference type="PANTHER" id="PTHR32467:SF116">
    <property type="entry name" value="INTEGRASE-TYPE DNA-BINDING SUPERFAMILY PROTEIN"/>
    <property type="match status" value="1"/>
</dbReference>
<evidence type="ECO:0000256" key="4">
    <source>
        <dbReference type="ARBA" id="ARBA00023125"/>
    </source>
</evidence>
<sequence>MEIVTAKSEFSPGRTRLCTAEDNAIDTNYIKRRRRDHSNSALGLSNQQQRHQQLQGDQPTATTVKRSSRFRGVSRHRWTGRFEAHLWDKGSWNPTQRKKGKQVYLGAYDEEESAARAYDLAAIKYWGTSTFTNFPVSDYGTEIEIMRSVTKEEYLASLRRRSSGFSRGVSRYRGVARHHHNGRWEARIGRVFGNKYLYLGTYSTQEEAAHAYDIAAIEYRGINAVTNFDLSTYIRWLKPGANDALISEQIKTASTTRLMMTSNIFPTEQTNGLTLFNSNPLTEKAIDIRKKGVVSPCPKTSPALSLLLRSSMFNKLVEQNLNANYDQTEEKDVKEAVDKNGRGEMLCNEVDGGVLPFMCPNNRGLESKESKVPLYNKTGQSMWNGALNLLTNA</sequence>
<evidence type="ECO:0000256" key="7">
    <source>
        <dbReference type="ARBA" id="ARBA00023242"/>
    </source>
</evidence>
<evidence type="ECO:0000256" key="6">
    <source>
        <dbReference type="ARBA" id="ARBA00023163"/>
    </source>
</evidence>
<keyword evidence="7" id="KW-0539">Nucleus</keyword>
<dbReference type="Pfam" id="PF00847">
    <property type="entry name" value="AP2"/>
    <property type="match status" value="2"/>
</dbReference>
<name>A0A5D2MYJ0_GOSTO</name>
<keyword evidence="3" id="KW-0805">Transcription regulation</keyword>
<reference evidence="11 12" key="1">
    <citation type="submission" date="2019-07" db="EMBL/GenBank/DDBJ databases">
        <title>WGS assembly of Gossypium tomentosum.</title>
        <authorList>
            <person name="Chen Z.J."/>
            <person name="Sreedasyam A."/>
            <person name="Ando A."/>
            <person name="Song Q."/>
            <person name="De L."/>
            <person name="Hulse-Kemp A."/>
            <person name="Ding M."/>
            <person name="Ye W."/>
            <person name="Kirkbride R."/>
            <person name="Jenkins J."/>
            <person name="Plott C."/>
            <person name="Lovell J."/>
            <person name="Lin Y.-M."/>
            <person name="Vaughn R."/>
            <person name="Liu B."/>
            <person name="Li W."/>
            <person name="Simpson S."/>
            <person name="Scheffler B."/>
            <person name="Saski C."/>
            <person name="Grover C."/>
            <person name="Hu G."/>
            <person name="Conover J."/>
            <person name="Carlson J."/>
            <person name="Shu S."/>
            <person name="Boston L."/>
            <person name="Williams M."/>
            <person name="Peterson D."/>
            <person name="Mcgee K."/>
            <person name="Jones D."/>
            <person name="Wendel J."/>
            <person name="Stelly D."/>
            <person name="Grimwood J."/>
            <person name="Schmutz J."/>
        </authorList>
    </citation>
    <scope>NUCLEOTIDE SEQUENCE [LARGE SCALE GENOMIC DNA]</scope>
    <source>
        <strain evidence="11">7179.01</strain>
    </source>
</reference>
<dbReference type="GO" id="GO:0003700">
    <property type="term" value="F:DNA-binding transcription factor activity"/>
    <property type="evidence" value="ECO:0007669"/>
    <property type="project" value="InterPro"/>
</dbReference>
<gene>
    <name evidence="11" type="ORF">ES332_A12G191300v1</name>
</gene>
<dbReference type="FunFam" id="3.30.730.10:FF:000002">
    <property type="entry name" value="AP2-like ethylene-responsive transcription factor"/>
    <property type="match status" value="1"/>
</dbReference>
<evidence type="ECO:0000259" key="10">
    <source>
        <dbReference type="PROSITE" id="PS51032"/>
    </source>
</evidence>
<dbReference type="PROSITE" id="PS51032">
    <property type="entry name" value="AP2_ERF"/>
    <property type="match status" value="2"/>
</dbReference>
<evidence type="ECO:0000256" key="3">
    <source>
        <dbReference type="ARBA" id="ARBA00023015"/>
    </source>
</evidence>
<organism evidence="11 12">
    <name type="scientific">Gossypium tomentosum</name>
    <name type="common">Hawaiian cotton</name>
    <name type="synonym">Gossypium sandvicense</name>
    <dbReference type="NCBI Taxonomy" id="34277"/>
    <lineage>
        <taxon>Eukaryota</taxon>
        <taxon>Viridiplantae</taxon>
        <taxon>Streptophyta</taxon>
        <taxon>Embryophyta</taxon>
        <taxon>Tracheophyta</taxon>
        <taxon>Spermatophyta</taxon>
        <taxon>Magnoliopsida</taxon>
        <taxon>eudicotyledons</taxon>
        <taxon>Gunneridae</taxon>
        <taxon>Pentapetalae</taxon>
        <taxon>rosids</taxon>
        <taxon>malvids</taxon>
        <taxon>Malvales</taxon>
        <taxon>Malvaceae</taxon>
        <taxon>Malvoideae</taxon>
        <taxon>Gossypium</taxon>
    </lineage>
</organism>
<dbReference type="GO" id="GO:0003677">
    <property type="term" value="F:DNA binding"/>
    <property type="evidence" value="ECO:0007669"/>
    <property type="project" value="UniProtKB-KW"/>
</dbReference>
<feature type="domain" description="AP2/ERF" evidence="10">
    <location>
        <begin position="69"/>
        <end position="135"/>
    </location>
</feature>
<dbReference type="CDD" id="cd00018">
    <property type="entry name" value="AP2"/>
    <property type="match status" value="2"/>
</dbReference>
<evidence type="ECO:0000313" key="11">
    <source>
        <dbReference type="EMBL" id="TYH96640.1"/>
    </source>
</evidence>